<dbReference type="EMBL" id="WMIG01000009">
    <property type="protein sequence ID" value="MTH60645.1"/>
    <property type="molecule type" value="Genomic_DNA"/>
</dbReference>
<evidence type="ECO:0000313" key="3">
    <source>
        <dbReference type="EMBL" id="MTH60645.1"/>
    </source>
</evidence>
<evidence type="ECO:0000259" key="2">
    <source>
        <dbReference type="Pfam" id="PF10145"/>
    </source>
</evidence>
<dbReference type="Proteomes" id="UP000449846">
    <property type="component" value="Unassembled WGS sequence"/>
</dbReference>
<gene>
    <name evidence="3" type="ORF">GL300_15630</name>
</gene>
<dbReference type="InterPro" id="IPR010090">
    <property type="entry name" value="Phage_tape_meas"/>
</dbReference>
<accession>A0A844HR58</accession>
<dbReference type="PANTHER" id="PTHR37813">
    <property type="entry name" value="FELS-2 PROPHAGE PROTEIN"/>
    <property type="match status" value="1"/>
</dbReference>
<keyword evidence="1" id="KW-1188">Viral release from host cell</keyword>
<comment type="caution">
    <text evidence="3">The sequence shown here is derived from an EMBL/GenBank/DDBJ whole genome shotgun (WGS) entry which is preliminary data.</text>
</comment>
<dbReference type="NCBIfam" id="TIGR01760">
    <property type="entry name" value="tape_meas_TP901"/>
    <property type="match status" value="1"/>
</dbReference>
<name>A0A844HR58_9RHOB</name>
<feature type="domain" description="Phage tail tape measure protein" evidence="2">
    <location>
        <begin position="49"/>
        <end position="251"/>
    </location>
</feature>
<sequence>MLDAVGAFYALKGAIGGPVKAAMDFESAMADVTKVVDFDSPEALQLFKKDLRDLSKEVPMTVTGLAEIAAAAGQAGIAGDDLITFTESAAKIGTAFDIAAGDAGDAMAKLKTGLGLTIGETVKLFDAMNHLSNAQASSAADVLDVVRRVGAMGKQFGFTAEQTAAFGSAMLSSGAQSEVAATSFLNMGRALTKGRSATKRQAAAMRALGLDSEKVARRMQEDAVATTIDVMERLAKLPKHVQASVSSDIFGDEARALGPLLTNLDLIRDSVGMVSNEASYAGSAFKEFQTRNGVFASQLITFGNRITDLAIAIGDALIPPLRQLMEIFGPVIDQVTTLAAAHPKLIGNLALAAGGFIAFRGALVALRFAGLFALGGALRTLSIGLNAISVSLGLVSTGFRLVSLAIAANPIGATITAIAGAAYLIYRNWDAVGPWFQKLWGNVGKTFIGFAQFVSGVFTGDLGQAWQGIKTVWSGMTGYWETLWEGVANIFTVAWTNWIAPVLDKIGMLDPIKAAWDGLKAYFGPVLQWIGDKFAWLGGVLKPVLDGLTWVKENGAAIGDKVSGWFTGRQPGETAEGEWNRRVNGAPQMRAVGGAFRPGPLIVGERGPEAMYEHRAGFIAHNRQLLVMARNAGKIAALGSALGAMPSAAASIEDIMPAAPRMSAGHQVAATAAPQVNVGGITVYAQPGQDPRQIADAVLRELESRARGALFDGGY</sequence>
<evidence type="ECO:0000256" key="1">
    <source>
        <dbReference type="ARBA" id="ARBA00022612"/>
    </source>
</evidence>
<evidence type="ECO:0000313" key="4">
    <source>
        <dbReference type="Proteomes" id="UP000449846"/>
    </source>
</evidence>
<dbReference type="AlphaFoldDB" id="A0A844HR58"/>
<organism evidence="3 4">
    <name type="scientific">Paracoccus litorisediminis</name>
    <dbReference type="NCBI Taxonomy" id="2006130"/>
    <lineage>
        <taxon>Bacteria</taxon>
        <taxon>Pseudomonadati</taxon>
        <taxon>Pseudomonadota</taxon>
        <taxon>Alphaproteobacteria</taxon>
        <taxon>Rhodobacterales</taxon>
        <taxon>Paracoccaceae</taxon>
        <taxon>Paracoccus</taxon>
    </lineage>
</organism>
<dbReference type="Pfam" id="PF10145">
    <property type="entry name" value="PhageMin_Tail"/>
    <property type="match status" value="1"/>
</dbReference>
<dbReference type="OrthoDB" id="5461326at2"/>
<proteinExistence type="predicted"/>
<reference evidence="3 4" key="1">
    <citation type="submission" date="2019-11" db="EMBL/GenBank/DDBJ databases">
        <authorList>
            <person name="Dong K."/>
        </authorList>
    </citation>
    <scope>NUCLEOTIDE SEQUENCE [LARGE SCALE GENOMIC DNA]</scope>
    <source>
        <strain evidence="3 4">NBRC 112902</strain>
    </source>
</reference>
<dbReference type="PANTHER" id="PTHR37813:SF1">
    <property type="entry name" value="FELS-2 PROPHAGE PROTEIN"/>
    <property type="match status" value="1"/>
</dbReference>
<dbReference type="RefSeq" id="WP_155040584.1">
    <property type="nucleotide sequence ID" value="NZ_WMIG01000009.1"/>
</dbReference>
<protein>
    <submittedName>
        <fullName evidence="3">Phage tail tape measure protein</fullName>
    </submittedName>
</protein>
<keyword evidence="4" id="KW-1185">Reference proteome</keyword>